<sequence length="133" mass="14277">MEHLMNRLLFASLFTTGVLLMSGCTAASGPSFNAYSVDASNGVRTYRAECHGLLESAATCTKVAQHICGDKSVQPIERIDRVREADDNRNDPRVLLFSCAQASDSKTSAEPPSTVDEGARIGDVDHRSGTKAM</sequence>
<organism evidence="3 4">
    <name type="scientific">Paraburkholderia caledonica</name>
    <dbReference type="NCBI Taxonomy" id="134536"/>
    <lineage>
        <taxon>Bacteria</taxon>
        <taxon>Pseudomonadati</taxon>
        <taxon>Pseudomonadota</taxon>
        <taxon>Betaproteobacteria</taxon>
        <taxon>Burkholderiales</taxon>
        <taxon>Burkholderiaceae</taxon>
        <taxon>Paraburkholderia</taxon>
    </lineage>
</organism>
<reference evidence="3" key="1">
    <citation type="submission" date="2023-07" db="EMBL/GenBank/DDBJ databases">
        <title>Sorghum-associated microbial communities from plants grown in Nebraska, USA.</title>
        <authorList>
            <person name="Schachtman D."/>
        </authorList>
    </citation>
    <scope>NUCLEOTIDE SEQUENCE</scope>
    <source>
        <strain evidence="3">DS1061</strain>
    </source>
</reference>
<feature type="signal peptide" evidence="2">
    <location>
        <begin position="1"/>
        <end position="26"/>
    </location>
</feature>
<evidence type="ECO:0008006" key="5">
    <source>
        <dbReference type="Google" id="ProtNLM"/>
    </source>
</evidence>
<evidence type="ECO:0000313" key="4">
    <source>
        <dbReference type="Proteomes" id="UP001229486"/>
    </source>
</evidence>
<feature type="compositionally biased region" description="Basic and acidic residues" evidence="1">
    <location>
        <begin position="117"/>
        <end position="133"/>
    </location>
</feature>
<evidence type="ECO:0000313" key="3">
    <source>
        <dbReference type="EMBL" id="MDP9649727.1"/>
    </source>
</evidence>
<feature type="region of interest" description="Disordered" evidence="1">
    <location>
        <begin position="101"/>
        <end position="133"/>
    </location>
</feature>
<name>A0AB73INS9_9BURK</name>
<proteinExistence type="predicted"/>
<protein>
    <recommendedName>
        <fullName evidence="5">Lipoprotein</fullName>
    </recommendedName>
</protein>
<dbReference type="EMBL" id="JAURTK010000007">
    <property type="protein sequence ID" value="MDP9649727.1"/>
    <property type="molecule type" value="Genomic_DNA"/>
</dbReference>
<dbReference type="RefSeq" id="WP_392394994.1">
    <property type="nucleotide sequence ID" value="NZ_JAURTK010000007.1"/>
</dbReference>
<keyword evidence="2" id="KW-0732">Signal</keyword>
<comment type="caution">
    <text evidence="3">The sequence shown here is derived from an EMBL/GenBank/DDBJ whole genome shotgun (WGS) entry which is preliminary data.</text>
</comment>
<evidence type="ECO:0000256" key="1">
    <source>
        <dbReference type="SAM" id="MobiDB-lite"/>
    </source>
</evidence>
<accession>A0AB73INS9</accession>
<evidence type="ECO:0000256" key="2">
    <source>
        <dbReference type="SAM" id="SignalP"/>
    </source>
</evidence>
<feature type="chain" id="PRO_5044494014" description="Lipoprotein" evidence="2">
    <location>
        <begin position="27"/>
        <end position="133"/>
    </location>
</feature>
<feature type="compositionally biased region" description="Polar residues" evidence="1">
    <location>
        <begin position="101"/>
        <end position="111"/>
    </location>
</feature>
<gene>
    <name evidence="3" type="ORF">J2793_005195</name>
</gene>
<dbReference type="Proteomes" id="UP001229486">
    <property type="component" value="Unassembled WGS sequence"/>
</dbReference>
<dbReference type="PROSITE" id="PS51257">
    <property type="entry name" value="PROKAR_LIPOPROTEIN"/>
    <property type="match status" value="1"/>
</dbReference>
<dbReference type="AlphaFoldDB" id="A0AB73INS9"/>